<dbReference type="EMBL" id="JABEZY010000013">
    <property type="protein sequence ID" value="MBA0751900.1"/>
    <property type="molecule type" value="Genomic_DNA"/>
</dbReference>
<accession>A0A7J9CTR8</accession>
<protein>
    <submittedName>
        <fullName evidence="1">Uncharacterized protein</fullName>
    </submittedName>
</protein>
<proteinExistence type="predicted"/>
<evidence type="ECO:0000313" key="2">
    <source>
        <dbReference type="Proteomes" id="UP000593579"/>
    </source>
</evidence>
<name>A0A7J9CTR8_GOSGO</name>
<sequence length="188" mass="21306">MFMGIVTTDDKAWTLFSGTLPSEFFEDVDNDMLEENKEENVINVVHISNDVHIDGNNKKKTPGVGTSHFKTERKKSLKQIGGVALLSSQIEKLCNATDNMSQAKCSLTPVMDPYGIPKAVKVLDSLSEEVMSMVGNSNGDESDDEREKKEILQRMENFNRLFYVTYSSVQLYYEKYILKQPCMDSRDP</sequence>
<reference evidence="1 2" key="1">
    <citation type="journal article" date="2019" name="Genome Biol. Evol.">
        <title>Insights into the evolution of the New World diploid cottons (Gossypium, subgenus Houzingenia) based on genome sequencing.</title>
        <authorList>
            <person name="Grover C.E."/>
            <person name="Arick M.A. 2nd"/>
            <person name="Thrash A."/>
            <person name="Conover J.L."/>
            <person name="Sanders W.S."/>
            <person name="Peterson D.G."/>
            <person name="Frelichowski J.E."/>
            <person name="Scheffler J.A."/>
            <person name="Scheffler B.E."/>
            <person name="Wendel J.F."/>
        </authorList>
    </citation>
    <scope>NUCLEOTIDE SEQUENCE [LARGE SCALE GENOMIC DNA]</scope>
    <source>
        <strain evidence="1">5</strain>
        <tissue evidence="1">Leaf</tissue>
    </source>
</reference>
<comment type="caution">
    <text evidence="1">The sequence shown here is derived from an EMBL/GenBank/DDBJ whole genome shotgun (WGS) entry which is preliminary data.</text>
</comment>
<organism evidence="1 2">
    <name type="scientific">Gossypium gossypioides</name>
    <name type="common">Mexican cotton</name>
    <name type="synonym">Selera gossypioides</name>
    <dbReference type="NCBI Taxonomy" id="34282"/>
    <lineage>
        <taxon>Eukaryota</taxon>
        <taxon>Viridiplantae</taxon>
        <taxon>Streptophyta</taxon>
        <taxon>Embryophyta</taxon>
        <taxon>Tracheophyta</taxon>
        <taxon>Spermatophyta</taxon>
        <taxon>Magnoliopsida</taxon>
        <taxon>eudicotyledons</taxon>
        <taxon>Gunneridae</taxon>
        <taxon>Pentapetalae</taxon>
        <taxon>rosids</taxon>
        <taxon>malvids</taxon>
        <taxon>Malvales</taxon>
        <taxon>Malvaceae</taxon>
        <taxon>Malvoideae</taxon>
        <taxon>Gossypium</taxon>
    </lineage>
</organism>
<dbReference type="OrthoDB" id="994760at2759"/>
<dbReference type="AlphaFoldDB" id="A0A7J9CTR8"/>
<keyword evidence="2" id="KW-1185">Reference proteome</keyword>
<dbReference type="Proteomes" id="UP000593579">
    <property type="component" value="Unassembled WGS sequence"/>
</dbReference>
<evidence type="ECO:0000313" key="1">
    <source>
        <dbReference type="EMBL" id="MBA0751900.1"/>
    </source>
</evidence>
<gene>
    <name evidence="1" type="ORF">Gogos_000792</name>
</gene>